<protein>
    <submittedName>
        <fullName evidence="1">Uncharacterized protein</fullName>
    </submittedName>
</protein>
<reference evidence="1" key="1">
    <citation type="submission" date="2018-11" db="EMBL/GenBank/DDBJ databases">
        <authorList>
            <person name="Grassa J C."/>
        </authorList>
    </citation>
    <scope>NUCLEOTIDE SEQUENCE [LARGE SCALE GENOMIC DNA]</scope>
</reference>
<organism evidence="1 2">
    <name type="scientific">Cannabis sativa</name>
    <name type="common">Hemp</name>
    <name type="synonym">Marijuana</name>
    <dbReference type="NCBI Taxonomy" id="3483"/>
    <lineage>
        <taxon>Eukaryota</taxon>
        <taxon>Viridiplantae</taxon>
        <taxon>Streptophyta</taxon>
        <taxon>Embryophyta</taxon>
        <taxon>Tracheophyta</taxon>
        <taxon>Spermatophyta</taxon>
        <taxon>Magnoliopsida</taxon>
        <taxon>eudicotyledons</taxon>
        <taxon>Gunneridae</taxon>
        <taxon>Pentapetalae</taxon>
        <taxon>rosids</taxon>
        <taxon>fabids</taxon>
        <taxon>Rosales</taxon>
        <taxon>Cannabaceae</taxon>
        <taxon>Cannabis</taxon>
    </lineage>
</organism>
<keyword evidence="2" id="KW-1185">Reference proteome</keyword>
<evidence type="ECO:0000313" key="1">
    <source>
        <dbReference type="EnsemblPlants" id="cds.evm.model.04.1678"/>
    </source>
</evidence>
<dbReference type="Gramene" id="evm.model.04.1678">
    <property type="protein sequence ID" value="cds.evm.model.04.1678"/>
    <property type="gene ID" value="evm.TU.04.1678"/>
</dbReference>
<accession>A0A803PE29</accession>
<name>A0A803PE29_CANSA</name>
<evidence type="ECO:0000313" key="2">
    <source>
        <dbReference type="Proteomes" id="UP000596661"/>
    </source>
</evidence>
<dbReference type="AlphaFoldDB" id="A0A803PE29"/>
<proteinExistence type="predicted"/>
<dbReference type="EnsemblPlants" id="evm.model.04.1678">
    <property type="protein sequence ID" value="cds.evm.model.04.1678"/>
    <property type="gene ID" value="evm.TU.04.1678"/>
</dbReference>
<reference evidence="1" key="2">
    <citation type="submission" date="2021-03" db="UniProtKB">
        <authorList>
            <consortium name="EnsemblPlants"/>
        </authorList>
    </citation>
    <scope>IDENTIFICATION</scope>
</reference>
<sequence>MLVIAVEYNGCVGVVIAVKNLSKQRGCGGGESVAKGIARMTRDQIVNGPLKDEFVGVLLIAEAAGGDEHDGALTKMLPQ</sequence>
<dbReference type="Proteomes" id="UP000596661">
    <property type="component" value="Chromosome 4"/>
</dbReference>
<dbReference type="EMBL" id="UZAU01000399">
    <property type="status" value="NOT_ANNOTATED_CDS"/>
    <property type="molecule type" value="Genomic_DNA"/>
</dbReference>